<evidence type="ECO:0000313" key="2">
    <source>
        <dbReference type="Proteomes" id="UP000178367"/>
    </source>
</evidence>
<dbReference type="STRING" id="1797994.A2227_05315"/>
<reference evidence="1 2" key="1">
    <citation type="journal article" date="2016" name="Nat. Commun.">
        <title>Thousands of microbial genomes shed light on interconnected biogeochemical processes in an aquifer system.</title>
        <authorList>
            <person name="Anantharaman K."/>
            <person name="Brown C.T."/>
            <person name="Hug L.A."/>
            <person name="Sharon I."/>
            <person name="Castelle C.J."/>
            <person name="Probst A.J."/>
            <person name="Thomas B.C."/>
            <person name="Singh A."/>
            <person name="Wilkins M.J."/>
            <person name="Karaoz U."/>
            <person name="Brodie E.L."/>
            <person name="Williams K.H."/>
            <person name="Hubbard S.S."/>
            <person name="Banfield J.F."/>
        </authorList>
    </citation>
    <scope>NUCLEOTIDE SEQUENCE [LARGE SCALE GENOMIC DNA]</scope>
</reference>
<gene>
    <name evidence="1" type="ORF">A2227_05315</name>
</gene>
<organism evidence="1 2">
    <name type="scientific">Candidatus Falkowbacteria bacterium RIFOXYA2_FULL_47_19</name>
    <dbReference type="NCBI Taxonomy" id="1797994"/>
    <lineage>
        <taxon>Bacteria</taxon>
        <taxon>Candidatus Falkowiibacteriota</taxon>
    </lineage>
</organism>
<dbReference type="EMBL" id="MFGB01000005">
    <property type="protein sequence ID" value="OGF27995.1"/>
    <property type="molecule type" value="Genomic_DNA"/>
</dbReference>
<protein>
    <submittedName>
        <fullName evidence="1">Uncharacterized protein</fullName>
    </submittedName>
</protein>
<proteinExistence type="predicted"/>
<evidence type="ECO:0000313" key="1">
    <source>
        <dbReference type="EMBL" id="OGF27995.1"/>
    </source>
</evidence>
<name>A0A1F5SMP7_9BACT</name>
<dbReference type="AlphaFoldDB" id="A0A1F5SMP7"/>
<sequence length="241" mass="27482">MKNWQKALEEFRLSFKPLFNSVFLVGSLAYGGQFRKSSDIDLVGTVDNLENWKKVCKKLDPKNEYLAERSADVYLSGTVQSLALHFVWGNIPCQIDIMLPDFYQKAGQDINKNKTCVYQRASNTVDYGEYIVGHADKKLTVPKHHIEKDSIVLISTPLCVVEDIFYMGVYHQKLFTGYSCLWGDDTDVKSFCTLGVKKVLETGSVKTVAEVIKSSVRYDRMSDEHKKNLINLYEAQLNNKI</sequence>
<comment type="caution">
    <text evidence="1">The sequence shown here is derived from an EMBL/GenBank/DDBJ whole genome shotgun (WGS) entry which is preliminary data.</text>
</comment>
<accession>A0A1F5SMP7</accession>
<dbReference type="Proteomes" id="UP000178367">
    <property type="component" value="Unassembled WGS sequence"/>
</dbReference>